<dbReference type="InterPro" id="IPR001680">
    <property type="entry name" value="WD40_rpt"/>
</dbReference>
<accession>A0AAW2YK22</accession>
<keyword evidence="1" id="KW-0853">WD repeat</keyword>
<evidence type="ECO:0000256" key="1">
    <source>
        <dbReference type="PROSITE-ProRule" id="PRU00221"/>
    </source>
</evidence>
<dbReference type="Pfam" id="PF00400">
    <property type="entry name" value="WD40"/>
    <property type="match status" value="2"/>
</dbReference>
<dbReference type="PROSITE" id="PS50082">
    <property type="entry name" value="WD_REPEATS_2"/>
    <property type="match status" value="1"/>
</dbReference>
<proteinExistence type="predicted"/>
<keyword evidence="3" id="KW-1185">Reference proteome</keyword>
<dbReference type="EMBL" id="JAOPGA020000251">
    <property type="protein sequence ID" value="KAL0477836.1"/>
    <property type="molecule type" value="Genomic_DNA"/>
</dbReference>
<protein>
    <submittedName>
        <fullName evidence="2">Uncharacterized protein</fullName>
    </submittedName>
</protein>
<dbReference type="InterPro" id="IPR011047">
    <property type="entry name" value="Quinoprotein_ADH-like_sf"/>
</dbReference>
<dbReference type="Gene3D" id="2.130.10.10">
    <property type="entry name" value="YVTN repeat-like/Quinoprotein amine dehydrogenase"/>
    <property type="match status" value="1"/>
</dbReference>
<evidence type="ECO:0000313" key="3">
    <source>
        <dbReference type="Proteomes" id="UP001431209"/>
    </source>
</evidence>
<comment type="caution">
    <text evidence="2">The sequence shown here is derived from an EMBL/GenBank/DDBJ whole genome shotgun (WGS) entry which is preliminary data.</text>
</comment>
<evidence type="ECO:0000313" key="2">
    <source>
        <dbReference type="EMBL" id="KAL0477836.1"/>
    </source>
</evidence>
<dbReference type="AlphaFoldDB" id="A0AAW2YK22"/>
<name>A0AAW2YK22_9EUKA</name>
<organism evidence="2 3">
    <name type="scientific">Acrasis kona</name>
    <dbReference type="NCBI Taxonomy" id="1008807"/>
    <lineage>
        <taxon>Eukaryota</taxon>
        <taxon>Discoba</taxon>
        <taxon>Heterolobosea</taxon>
        <taxon>Tetramitia</taxon>
        <taxon>Eutetramitia</taxon>
        <taxon>Acrasidae</taxon>
        <taxon>Acrasis</taxon>
    </lineage>
</organism>
<dbReference type="SUPFAM" id="SSF50998">
    <property type="entry name" value="Quinoprotein alcohol dehydrogenase-like"/>
    <property type="match status" value="1"/>
</dbReference>
<sequence>MQVPSQTTKKKESAHAPVGFSTNKHLELKGHSKGINWVSLSPLDEKITSVGLDGTLKIFSCKLRSTEMNIKDSDYLLIDKKVDRIVPDLNIQQFKRILYCNKDVLVALAEDEKTLIFMDGKNAKALTVIQNSTLYGAKITSWAVSADGKYLFTGGEDNVIHMWSVPVI</sequence>
<dbReference type="SMART" id="SM00320">
    <property type="entry name" value="WD40"/>
    <property type="match status" value="2"/>
</dbReference>
<dbReference type="InterPro" id="IPR015943">
    <property type="entry name" value="WD40/YVTN_repeat-like_dom_sf"/>
</dbReference>
<reference evidence="2 3" key="1">
    <citation type="submission" date="2024-03" db="EMBL/GenBank/DDBJ databases">
        <title>The Acrasis kona genome and developmental transcriptomes reveal deep origins of eukaryotic multicellular pathways.</title>
        <authorList>
            <person name="Sheikh S."/>
            <person name="Fu C.-J."/>
            <person name="Brown M.W."/>
            <person name="Baldauf S.L."/>
        </authorList>
    </citation>
    <scope>NUCLEOTIDE SEQUENCE [LARGE SCALE GENOMIC DNA]</scope>
    <source>
        <strain evidence="2 3">ATCC MYA-3509</strain>
    </source>
</reference>
<gene>
    <name evidence="2" type="ORF">AKO1_005270</name>
</gene>
<dbReference type="PROSITE" id="PS50294">
    <property type="entry name" value="WD_REPEATS_REGION"/>
    <property type="match status" value="1"/>
</dbReference>
<feature type="repeat" description="WD" evidence="1">
    <location>
        <begin position="132"/>
        <end position="168"/>
    </location>
</feature>
<dbReference type="Proteomes" id="UP001431209">
    <property type="component" value="Unassembled WGS sequence"/>
</dbReference>